<evidence type="ECO:0000256" key="10">
    <source>
        <dbReference type="ARBA" id="ARBA00037147"/>
    </source>
</evidence>
<evidence type="ECO:0000256" key="7">
    <source>
        <dbReference type="ARBA" id="ARBA00022801"/>
    </source>
</evidence>
<evidence type="ECO:0000259" key="15">
    <source>
        <dbReference type="Pfam" id="PF01694"/>
    </source>
</evidence>
<feature type="domain" description="Peptidase S54 rhomboid" evidence="15">
    <location>
        <begin position="56"/>
        <end position="194"/>
    </location>
</feature>
<dbReference type="AlphaFoldDB" id="A0AA91T1B9"/>
<evidence type="ECO:0000256" key="1">
    <source>
        <dbReference type="ARBA" id="ARBA00000156"/>
    </source>
</evidence>
<dbReference type="GO" id="GO:0006508">
    <property type="term" value="P:proteolysis"/>
    <property type="evidence" value="ECO:0007669"/>
    <property type="project" value="UniProtKB-KW"/>
</dbReference>
<dbReference type="GO" id="GO:0005794">
    <property type="term" value="C:Golgi apparatus"/>
    <property type="evidence" value="ECO:0007669"/>
    <property type="project" value="UniProtKB-SubCell"/>
</dbReference>
<dbReference type="Gene3D" id="1.20.1540.10">
    <property type="entry name" value="Rhomboid-like"/>
    <property type="match status" value="1"/>
</dbReference>
<feature type="transmembrane region" description="Helical" evidence="14">
    <location>
        <begin position="119"/>
        <end position="136"/>
    </location>
</feature>
<reference evidence="16 17" key="1">
    <citation type="submission" date="2017-04" db="EMBL/GenBank/DDBJ databases">
        <title>Draft genome of the yeast Clavispora lusitaniae type strain CBS 6936.</title>
        <authorList>
            <person name="Durrens P."/>
            <person name="Klopp C."/>
            <person name="Biteau N."/>
            <person name="Fitton-Ouhabi V."/>
            <person name="Dementhon K."/>
            <person name="Accoceberry I."/>
            <person name="Sherman D.J."/>
            <person name="Noel T."/>
        </authorList>
    </citation>
    <scope>NUCLEOTIDE SEQUENCE [LARGE SCALE GENOMIC DNA]</scope>
    <source>
        <strain evidence="16 17">CBS 6936</strain>
    </source>
</reference>
<evidence type="ECO:0000256" key="5">
    <source>
        <dbReference type="ARBA" id="ARBA00022670"/>
    </source>
</evidence>
<proteinExistence type="inferred from homology"/>
<comment type="catalytic activity">
    <reaction evidence="1">
        <text>Cleaves type-1 transmembrane domains using a catalytic dyad composed of serine and histidine that are contributed by different transmembrane domains.</text>
        <dbReference type="EC" id="3.4.21.105"/>
    </reaction>
</comment>
<feature type="region of interest" description="Disordered" evidence="13">
    <location>
        <begin position="250"/>
        <end position="269"/>
    </location>
</feature>
<feature type="transmembrane region" description="Helical" evidence="14">
    <location>
        <begin position="56"/>
        <end position="77"/>
    </location>
</feature>
<evidence type="ECO:0000256" key="2">
    <source>
        <dbReference type="ARBA" id="ARBA00004257"/>
    </source>
</evidence>
<feature type="transmembrane region" description="Helical" evidence="14">
    <location>
        <begin position="180"/>
        <end position="201"/>
    </location>
</feature>
<feature type="transmembrane region" description="Helical" evidence="14">
    <location>
        <begin position="89"/>
        <end position="113"/>
    </location>
</feature>
<dbReference type="PANTHER" id="PTHR43066:SF1">
    <property type="entry name" value="RHOMBOID PROTEIN 2"/>
    <property type="match status" value="1"/>
</dbReference>
<evidence type="ECO:0000256" key="14">
    <source>
        <dbReference type="SAM" id="Phobius"/>
    </source>
</evidence>
<evidence type="ECO:0000256" key="4">
    <source>
        <dbReference type="ARBA" id="ARBA00013039"/>
    </source>
</evidence>
<evidence type="ECO:0000256" key="11">
    <source>
        <dbReference type="ARBA" id="ARBA00039804"/>
    </source>
</evidence>
<comment type="subcellular location">
    <subcellularLocation>
        <location evidence="2">Golgi apparatus</location>
        <location evidence="2">cis-Golgi network membrane</location>
        <topology evidence="2">Multi-pass membrane protein</topology>
    </subcellularLocation>
</comment>
<dbReference type="GO" id="GO:0004252">
    <property type="term" value="F:serine-type endopeptidase activity"/>
    <property type="evidence" value="ECO:0007669"/>
    <property type="project" value="InterPro"/>
</dbReference>
<dbReference type="Pfam" id="PF01694">
    <property type="entry name" value="Rhomboid"/>
    <property type="match status" value="1"/>
</dbReference>
<dbReference type="KEGG" id="clus:A9F13_09g00385"/>
<dbReference type="EC" id="3.4.21.105" evidence="4"/>
<gene>
    <name evidence="16" type="ORF">A9F13_09g00385</name>
</gene>
<keyword evidence="5" id="KW-0645">Protease</keyword>
<evidence type="ECO:0000313" key="16">
    <source>
        <dbReference type="EMBL" id="OVF08119.1"/>
    </source>
</evidence>
<dbReference type="PANTHER" id="PTHR43066">
    <property type="entry name" value="RHOMBOID-RELATED PROTEIN"/>
    <property type="match status" value="1"/>
</dbReference>
<dbReference type="InterPro" id="IPR022764">
    <property type="entry name" value="Peptidase_S54_rhomboid_dom"/>
</dbReference>
<evidence type="ECO:0000256" key="13">
    <source>
        <dbReference type="SAM" id="MobiDB-lite"/>
    </source>
</evidence>
<name>A0AA91T1B9_CLALS</name>
<dbReference type="SUPFAM" id="SSF144091">
    <property type="entry name" value="Rhomboid-like"/>
    <property type="match status" value="1"/>
</dbReference>
<evidence type="ECO:0000256" key="9">
    <source>
        <dbReference type="ARBA" id="ARBA00023136"/>
    </source>
</evidence>
<feature type="transmembrane region" description="Helical" evidence="14">
    <location>
        <begin position="18"/>
        <end position="36"/>
    </location>
</feature>
<comment type="similarity">
    <text evidence="3">Belongs to the peptidase S54 family.</text>
</comment>
<evidence type="ECO:0000256" key="8">
    <source>
        <dbReference type="ARBA" id="ARBA00022989"/>
    </source>
</evidence>
<keyword evidence="9 14" id="KW-0472">Membrane</keyword>
<organism evidence="16 17">
    <name type="scientific">Clavispora lusitaniae</name>
    <name type="common">Candida lusitaniae</name>
    <dbReference type="NCBI Taxonomy" id="36911"/>
    <lineage>
        <taxon>Eukaryota</taxon>
        <taxon>Fungi</taxon>
        <taxon>Dikarya</taxon>
        <taxon>Ascomycota</taxon>
        <taxon>Saccharomycotina</taxon>
        <taxon>Pichiomycetes</taxon>
        <taxon>Metschnikowiaceae</taxon>
        <taxon>Clavispora</taxon>
    </lineage>
</organism>
<keyword evidence="7" id="KW-0378">Hydrolase</keyword>
<dbReference type="InterPro" id="IPR035952">
    <property type="entry name" value="Rhomboid-like_sf"/>
</dbReference>
<keyword evidence="6 14" id="KW-0812">Transmembrane</keyword>
<feature type="transmembrane region" description="Helical" evidence="14">
    <location>
        <begin position="157"/>
        <end position="174"/>
    </location>
</feature>
<dbReference type="EMBL" id="LYUB02000009">
    <property type="protein sequence ID" value="OVF08119.1"/>
    <property type="molecule type" value="Genomic_DNA"/>
</dbReference>
<evidence type="ECO:0000313" key="17">
    <source>
        <dbReference type="Proteomes" id="UP000195602"/>
    </source>
</evidence>
<evidence type="ECO:0000256" key="6">
    <source>
        <dbReference type="ARBA" id="ARBA00022692"/>
    </source>
</evidence>
<comment type="function">
    <text evidence="10">Probable rhomboid-type serine protease that catalyzes intramembrane proteolysis.</text>
</comment>
<keyword evidence="8 14" id="KW-1133">Transmembrane helix</keyword>
<dbReference type="GO" id="GO:0016020">
    <property type="term" value="C:membrane"/>
    <property type="evidence" value="ECO:0007669"/>
    <property type="project" value="InterPro"/>
</dbReference>
<evidence type="ECO:0000256" key="3">
    <source>
        <dbReference type="ARBA" id="ARBA00009045"/>
    </source>
</evidence>
<accession>A0AA91T1B9</accession>
<evidence type="ECO:0000256" key="12">
    <source>
        <dbReference type="ARBA" id="ARBA00042081"/>
    </source>
</evidence>
<comment type="caution">
    <text evidence="16">The sequence shown here is derived from an EMBL/GenBank/DDBJ whole genome shotgun (WGS) entry which is preliminary data.</text>
</comment>
<sequence>MSTLTWESSIQRLKNTPALSVGIIIFSFLFYVLYPTDSKSLLLLPSSPLDLNLNAISFYIFPHVNIFHWLINIVTLFPLLSRYERFHGTVYTGVTLNLLAVVTALQYCVVGLFLYPSDAVAGLSGICFSFLTYFCYKEHEMKPVIMSLNFAGHELQVPTIYFPFFNLFLIALIIPSTSFFGHLAGIGAGYLLAMGKLSVLYPPAKIILAIEKFLAPGIAKLQNIVLYIREEDAASERSVTYRPLLSGDLESNHSTSETPIEGFERRLGT</sequence>
<dbReference type="Proteomes" id="UP000195602">
    <property type="component" value="Unassembled WGS sequence"/>
</dbReference>
<protein>
    <recommendedName>
        <fullName evidence="11">Rhomboid-type serine protease 2</fullName>
        <ecNumber evidence="4">3.4.21.105</ecNumber>
    </recommendedName>
    <alternativeName>
        <fullName evidence="12">Rhomboid protein 2</fullName>
    </alternativeName>
</protein>